<name>X6NXR4_RETFI</name>
<dbReference type="AlphaFoldDB" id="X6NXR4"/>
<comment type="caution">
    <text evidence="1">The sequence shown here is derived from an EMBL/GenBank/DDBJ whole genome shotgun (WGS) entry which is preliminary data.</text>
</comment>
<keyword evidence="2" id="KW-1185">Reference proteome</keyword>
<reference evidence="1 2" key="1">
    <citation type="journal article" date="2013" name="Curr. Biol.">
        <title>The Genome of the Foraminiferan Reticulomyxa filosa.</title>
        <authorList>
            <person name="Glockner G."/>
            <person name="Hulsmann N."/>
            <person name="Schleicher M."/>
            <person name="Noegel A.A."/>
            <person name="Eichinger L."/>
            <person name="Gallinger C."/>
            <person name="Pawlowski J."/>
            <person name="Sierra R."/>
            <person name="Euteneuer U."/>
            <person name="Pillet L."/>
            <person name="Moustafa A."/>
            <person name="Platzer M."/>
            <person name="Groth M."/>
            <person name="Szafranski K."/>
            <person name="Schliwa M."/>
        </authorList>
    </citation>
    <scope>NUCLEOTIDE SEQUENCE [LARGE SCALE GENOMIC DNA]</scope>
</reference>
<accession>X6NXR4</accession>
<protein>
    <submittedName>
        <fullName evidence="1">Uncharacterized protein</fullName>
    </submittedName>
</protein>
<dbReference type="Proteomes" id="UP000023152">
    <property type="component" value="Unassembled WGS sequence"/>
</dbReference>
<evidence type="ECO:0000313" key="2">
    <source>
        <dbReference type="Proteomes" id="UP000023152"/>
    </source>
</evidence>
<dbReference type="EMBL" id="ASPP01005367">
    <property type="protein sequence ID" value="ETO30673.1"/>
    <property type="molecule type" value="Genomic_DNA"/>
</dbReference>
<proteinExistence type="predicted"/>
<evidence type="ECO:0000313" key="1">
    <source>
        <dbReference type="EMBL" id="ETO30673.1"/>
    </source>
</evidence>
<gene>
    <name evidence="1" type="ORF">RFI_06447</name>
</gene>
<sequence length="286" mass="33389">MSSENAPSASSIPKKEEIIAKLAQLPSIKQAEQYMLKTYGENCDPSQALFRTNNNDNNEESEHNAEYSSQHEEEIQECMYEHCQNKEKQKENKEFNLYCRNCHIVLCQDCCKSLKVLQCAYCNNDFICSRLCYTQLSNKDKNNKLKHLMPHLQFQSLQYQFQVLEDHNFSEEDYIHQLCFKTCSGCAIQNCGCKPWTCCRDCHKFYCSECSIRLLQKCQLEECECFTCCCKQNWNRNCFYCNVKQSQNNHEICGLLFCTRGHCTSHIISSMPSIVSIDTNQTEQKQ</sequence>
<organism evidence="1 2">
    <name type="scientific">Reticulomyxa filosa</name>
    <dbReference type="NCBI Taxonomy" id="46433"/>
    <lineage>
        <taxon>Eukaryota</taxon>
        <taxon>Sar</taxon>
        <taxon>Rhizaria</taxon>
        <taxon>Retaria</taxon>
        <taxon>Foraminifera</taxon>
        <taxon>Monothalamids</taxon>
        <taxon>Reticulomyxidae</taxon>
        <taxon>Reticulomyxa</taxon>
    </lineage>
</organism>